<dbReference type="PANTHER" id="PTHR42307">
    <property type="entry name" value="PUP DEAMIDASE/DEPUPYLASE"/>
    <property type="match status" value="1"/>
</dbReference>
<dbReference type="EMBL" id="FUKQ01000011">
    <property type="protein sequence ID" value="SJN22039.1"/>
    <property type="molecule type" value="Genomic_DNA"/>
</dbReference>
<dbReference type="GO" id="GO:0005524">
    <property type="term" value="F:ATP binding"/>
    <property type="evidence" value="ECO:0007669"/>
    <property type="project" value="TreeGrafter"/>
</dbReference>
<organism evidence="1 2">
    <name type="scientific">Luteococcus japonicus LSP_Lj1</name>
    <dbReference type="NCBI Taxonomy" id="1255658"/>
    <lineage>
        <taxon>Bacteria</taxon>
        <taxon>Bacillati</taxon>
        <taxon>Actinomycetota</taxon>
        <taxon>Actinomycetes</taxon>
        <taxon>Propionibacteriales</taxon>
        <taxon>Propionibacteriaceae</taxon>
        <taxon>Luteococcus</taxon>
    </lineage>
</organism>
<dbReference type="Proteomes" id="UP000188342">
    <property type="component" value="Unassembled WGS sequence"/>
</dbReference>
<protein>
    <submittedName>
        <fullName evidence="1">Pup ligase PafA' paralog, possible component of postulated heterodimer PafA-PafA</fullName>
    </submittedName>
</protein>
<dbReference type="GO" id="GO:0070490">
    <property type="term" value="P:protein pupylation"/>
    <property type="evidence" value="ECO:0007669"/>
    <property type="project" value="TreeGrafter"/>
</dbReference>
<name>A0A1R4IQQ9_9ACTN</name>
<keyword evidence="1" id="KW-0436">Ligase</keyword>
<dbReference type="OrthoDB" id="9760627at2"/>
<dbReference type="AlphaFoldDB" id="A0A1R4IQQ9"/>
<evidence type="ECO:0000313" key="1">
    <source>
        <dbReference type="EMBL" id="SJN22039.1"/>
    </source>
</evidence>
<dbReference type="PANTHER" id="PTHR42307:SF2">
    <property type="entry name" value="PUP DEAMIDASE_DEPUPYLASE"/>
    <property type="match status" value="1"/>
</dbReference>
<dbReference type="InterPro" id="IPR004347">
    <property type="entry name" value="Pup_ligase/deamidase"/>
</dbReference>
<reference evidence="1 2" key="1">
    <citation type="submission" date="2017-02" db="EMBL/GenBank/DDBJ databases">
        <authorList>
            <person name="Peterson S.W."/>
        </authorList>
    </citation>
    <scope>NUCLEOTIDE SEQUENCE [LARGE SCALE GENOMIC DNA]</scope>
    <source>
        <strain evidence="1 2">LSP_Lj1</strain>
    </source>
</reference>
<dbReference type="GO" id="GO:0016874">
    <property type="term" value="F:ligase activity"/>
    <property type="evidence" value="ECO:0007669"/>
    <property type="project" value="UniProtKB-KW"/>
</dbReference>
<dbReference type="GO" id="GO:0008233">
    <property type="term" value="F:peptidase activity"/>
    <property type="evidence" value="ECO:0007669"/>
    <property type="project" value="TreeGrafter"/>
</dbReference>
<evidence type="ECO:0000313" key="2">
    <source>
        <dbReference type="Proteomes" id="UP000188342"/>
    </source>
</evidence>
<dbReference type="Pfam" id="PF03136">
    <property type="entry name" value="Pup_ligase"/>
    <property type="match status" value="1"/>
</dbReference>
<keyword evidence="2" id="KW-1185">Reference proteome</keyword>
<proteinExistence type="predicted"/>
<gene>
    <name evidence="1" type="ORF">FM114_03105</name>
</gene>
<sequence length="494" mass="54147">MSILGLETEYGVFVAGAAVQPDPIGLSEAVIRSVEAPGTSFDFADEQPLVDARGSVLPRHIAHPDLLTDEVRHINQMLANGGRSYVDHAHPEWSGPEVSTAREALVWDRAGDRLHREAAERASERTGLTIHLVKNTTDNKGRSYGCHENYLLPREAPFGRIAEQFVGFLASRVVVTGAGRVGLGQRGERPGFQTSQRADFFERLVGLETTVNRPMVNTRDEPHADDATHRRLHVITGDANLCQVATLVKMGSAQLALRAIVAGQRLPQPVDPLTAMRTWSRDPGCGVTQPCDDGIERTAVQLQRLWWQAASTQQGRAGAIADAADVLRHWDGILTDLATDPMRCADRVDWVAKLRLLEGLRARHGCGWGDERLTALDLRLADHRSGLFDRLEASGALQTLVDGAEVTDATTAPPPSTRAWLRGTLVGRFSSHVVAANWDRITFDIPRGHRTLHLVSPLDGTRDQWQEGIDRVHEMDGLLAWGDSIGWTTQPTVG</sequence>
<accession>A0A1R4IQQ9</accession>
<dbReference type="GO" id="GO:0016811">
    <property type="term" value="F:hydrolase activity, acting on carbon-nitrogen (but not peptide) bonds, in linear amides"/>
    <property type="evidence" value="ECO:0007669"/>
    <property type="project" value="TreeGrafter"/>
</dbReference>
<dbReference type="RefSeq" id="WP_094763736.1">
    <property type="nucleotide sequence ID" value="NZ_FUKQ01000011.1"/>
</dbReference>
<dbReference type="STRING" id="1255658.FM114_03105"/>
<dbReference type="GO" id="GO:0010498">
    <property type="term" value="P:proteasomal protein catabolic process"/>
    <property type="evidence" value="ECO:0007669"/>
    <property type="project" value="InterPro"/>
</dbReference>
<dbReference type="GO" id="GO:0019941">
    <property type="term" value="P:modification-dependent protein catabolic process"/>
    <property type="evidence" value="ECO:0007669"/>
    <property type="project" value="InterPro"/>
</dbReference>